<dbReference type="Proteomes" id="UP001324185">
    <property type="component" value="Chromosome"/>
</dbReference>
<accession>A0ABZ0X445</accession>
<evidence type="ECO:0000313" key="2">
    <source>
        <dbReference type="EMBL" id="WQG85371.1"/>
    </source>
</evidence>
<dbReference type="EMBL" id="CP140158">
    <property type="protein sequence ID" value="WQG85371.1"/>
    <property type="molecule type" value="Genomic_DNA"/>
</dbReference>
<keyword evidence="3" id="KW-1185">Reference proteome</keyword>
<reference evidence="2 3" key="1">
    <citation type="submission" date="2023-11" db="EMBL/GenBank/DDBJ databases">
        <title>MicrobeMod: A computational toolkit for identifying prokaryotic methylation and restriction-modification with nanopore sequencing.</title>
        <authorList>
            <person name="Crits-Christoph A."/>
            <person name="Kang S.C."/>
            <person name="Lee H."/>
            <person name="Ostrov N."/>
        </authorList>
    </citation>
    <scope>NUCLEOTIDE SEQUENCE [LARGE SCALE GENOMIC DNA]</scope>
    <source>
        <strain evidence="2 3">DSMZ 16071</strain>
    </source>
</reference>
<gene>
    <name evidence="2" type="ORF">SR900_00475</name>
</gene>
<feature type="signal peptide" evidence="1">
    <location>
        <begin position="1"/>
        <end position="21"/>
    </location>
</feature>
<dbReference type="RefSeq" id="WP_156823028.1">
    <property type="nucleotide sequence ID" value="NZ_CP140158.1"/>
</dbReference>
<organism evidence="2 3">
    <name type="scientific">Kangiella aquimarina</name>
    <dbReference type="NCBI Taxonomy" id="261965"/>
    <lineage>
        <taxon>Bacteria</taxon>
        <taxon>Pseudomonadati</taxon>
        <taxon>Pseudomonadota</taxon>
        <taxon>Gammaproteobacteria</taxon>
        <taxon>Kangiellales</taxon>
        <taxon>Kangiellaceae</taxon>
        <taxon>Kangiella</taxon>
    </lineage>
</organism>
<evidence type="ECO:0000313" key="3">
    <source>
        <dbReference type="Proteomes" id="UP001324185"/>
    </source>
</evidence>
<proteinExistence type="predicted"/>
<evidence type="ECO:0008006" key="4">
    <source>
        <dbReference type="Google" id="ProtNLM"/>
    </source>
</evidence>
<protein>
    <recommendedName>
        <fullName evidence="4">Lipoprotein</fullName>
    </recommendedName>
</protein>
<evidence type="ECO:0000256" key="1">
    <source>
        <dbReference type="SAM" id="SignalP"/>
    </source>
</evidence>
<sequence length="163" mass="18363">MIKRFIICTMVWLLPSCSTFKAPDNLQAVDQSGFIKINSCLKFEQEEVDVFYKRYKPERGVYKGDIAFSFRPEQLIQAQKVDGCSVNKNVLLEEVLNNTVTDTGRFKIQITLKLKTDAGTFTGRGESQFYNSFGDFSGNKTQQARIEALEAALKLAILGLDNS</sequence>
<keyword evidence="1" id="KW-0732">Signal</keyword>
<name>A0ABZ0X445_9GAMM</name>
<feature type="chain" id="PRO_5045781041" description="Lipoprotein" evidence="1">
    <location>
        <begin position="22"/>
        <end position="163"/>
    </location>
</feature>